<evidence type="ECO:0000259" key="12">
    <source>
        <dbReference type="Pfam" id="PF08123"/>
    </source>
</evidence>
<feature type="compositionally biased region" description="Basic and acidic residues" evidence="11">
    <location>
        <begin position="564"/>
        <end position="589"/>
    </location>
</feature>
<comment type="caution">
    <text evidence="13">The sequence shown here is derived from an EMBL/GenBank/DDBJ whole genome shotgun (WGS) entry which is preliminary data.</text>
</comment>
<dbReference type="GO" id="GO:0032259">
    <property type="term" value="P:methylation"/>
    <property type="evidence" value="ECO:0007669"/>
    <property type="project" value="UniProtKB-KW"/>
</dbReference>
<dbReference type="InterPro" id="IPR029063">
    <property type="entry name" value="SAM-dependent_MTases_sf"/>
</dbReference>
<keyword evidence="7" id="KW-0156">Chromatin regulator</keyword>
<dbReference type="Pfam" id="PF08123">
    <property type="entry name" value="DOT1"/>
    <property type="match status" value="2"/>
</dbReference>
<feature type="region of interest" description="Disordered" evidence="11">
    <location>
        <begin position="447"/>
        <end position="531"/>
    </location>
</feature>
<reference evidence="13" key="1">
    <citation type="submission" date="2023-06" db="EMBL/GenBank/DDBJ databases">
        <title>Survivors Of The Sea: Transcriptome response of Skeletonema marinoi to long-term dormancy.</title>
        <authorList>
            <person name="Pinder M.I.M."/>
            <person name="Kourtchenko O."/>
            <person name="Robertson E.K."/>
            <person name="Larsson T."/>
            <person name="Maumus F."/>
            <person name="Osuna-Cruz C.M."/>
            <person name="Vancaester E."/>
            <person name="Stenow R."/>
            <person name="Vandepoele K."/>
            <person name="Ploug H."/>
            <person name="Bruchert V."/>
            <person name="Godhe A."/>
            <person name="Topel M."/>
        </authorList>
    </citation>
    <scope>NUCLEOTIDE SEQUENCE</scope>
    <source>
        <strain evidence="13">R05AC</strain>
    </source>
</reference>
<feature type="compositionally biased region" description="Basic and acidic residues" evidence="11">
    <location>
        <begin position="30"/>
        <end position="40"/>
    </location>
</feature>
<name>A0AAD9D3J6_9STRA</name>
<feature type="compositionally biased region" description="Low complexity" evidence="11">
    <location>
        <begin position="513"/>
        <end position="530"/>
    </location>
</feature>
<gene>
    <name evidence="13" type="ORF">QTG54_016949</name>
</gene>
<evidence type="ECO:0000256" key="8">
    <source>
        <dbReference type="ARBA" id="ARBA00023242"/>
    </source>
</evidence>
<feature type="compositionally biased region" description="Basic residues" evidence="11">
    <location>
        <begin position="866"/>
        <end position="877"/>
    </location>
</feature>
<keyword evidence="8" id="KW-0539">Nucleus</keyword>
<feature type="compositionally biased region" description="Low complexity" evidence="11">
    <location>
        <begin position="105"/>
        <end position="122"/>
    </location>
</feature>
<accession>A0AAD9D3J6</accession>
<dbReference type="GO" id="GO:0005634">
    <property type="term" value="C:nucleus"/>
    <property type="evidence" value="ECO:0007669"/>
    <property type="project" value="UniProtKB-SubCell"/>
</dbReference>
<dbReference type="PANTHER" id="PTHR21451:SF0">
    <property type="entry name" value="HISTONE-LYSINE N-METHYLTRANSFERASE, H3 LYSINE-79 SPECIFIC"/>
    <property type="match status" value="1"/>
</dbReference>
<feature type="domain" description="DOT1" evidence="12">
    <location>
        <begin position="630"/>
        <end position="690"/>
    </location>
</feature>
<feature type="compositionally biased region" description="Basic and acidic residues" evidence="11">
    <location>
        <begin position="156"/>
        <end position="181"/>
    </location>
</feature>
<dbReference type="GO" id="GO:0000077">
    <property type="term" value="P:DNA damage checkpoint signaling"/>
    <property type="evidence" value="ECO:0007669"/>
    <property type="project" value="TreeGrafter"/>
</dbReference>
<comment type="subcellular location">
    <subcellularLocation>
        <location evidence="1">Nucleus</location>
    </subcellularLocation>
</comment>
<dbReference type="InterPro" id="IPR030445">
    <property type="entry name" value="H3-K79_meTrfase"/>
</dbReference>
<dbReference type="InterPro" id="IPR025789">
    <property type="entry name" value="DOT1_dom"/>
</dbReference>
<organism evidence="13 14">
    <name type="scientific">Skeletonema marinoi</name>
    <dbReference type="NCBI Taxonomy" id="267567"/>
    <lineage>
        <taxon>Eukaryota</taxon>
        <taxon>Sar</taxon>
        <taxon>Stramenopiles</taxon>
        <taxon>Ochrophyta</taxon>
        <taxon>Bacillariophyta</taxon>
        <taxon>Coscinodiscophyceae</taxon>
        <taxon>Thalassiosirophycidae</taxon>
        <taxon>Thalassiosirales</taxon>
        <taxon>Skeletonemataceae</taxon>
        <taxon>Skeletonema</taxon>
        <taxon>Skeletonema marinoi-dohrnii complex</taxon>
    </lineage>
</organism>
<evidence type="ECO:0000256" key="4">
    <source>
        <dbReference type="ARBA" id="ARBA00022603"/>
    </source>
</evidence>
<keyword evidence="4" id="KW-0489">Methyltransferase</keyword>
<evidence type="ECO:0000256" key="5">
    <source>
        <dbReference type="ARBA" id="ARBA00022679"/>
    </source>
</evidence>
<evidence type="ECO:0000313" key="13">
    <source>
        <dbReference type="EMBL" id="KAK1732357.1"/>
    </source>
</evidence>
<feature type="region of interest" description="Disordered" evidence="11">
    <location>
        <begin position="1"/>
        <end position="194"/>
    </location>
</feature>
<evidence type="ECO:0000256" key="9">
    <source>
        <dbReference type="ARBA" id="ARBA00029821"/>
    </source>
</evidence>
<dbReference type="PANTHER" id="PTHR21451">
    <property type="entry name" value="HISTONE H3 METHYLTRANSFERASE"/>
    <property type="match status" value="1"/>
</dbReference>
<keyword evidence="5" id="KW-0808">Transferase</keyword>
<evidence type="ECO:0000256" key="2">
    <source>
        <dbReference type="ARBA" id="ARBA00012190"/>
    </source>
</evidence>
<dbReference type="EMBL" id="JATAAI010000070">
    <property type="protein sequence ID" value="KAK1732357.1"/>
    <property type="molecule type" value="Genomic_DNA"/>
</dbReference>
<evidence type="ECO:0000256" key="7">
    <source>
        <dbReference type="ARBA" id="ARBA00022853"/>
    </source>
</evidence>
<dbReference type="EC" id="2.1.1.360" evidence="2"/>
<feature type="compositionally biased region" description="Basic and acidic residues" evidence="11">
    <location>
        <begin position="447"/>
        <end position="457"/>
    </location>
</feature>
<feature type="domain" description="DOT1" evidence="12">
    <location>
        <begin position="222"/>
        <end position="282"/>
    </location>
</feature>
<feature type="compositionally biased region" description="Basic and acidic residues" evidence="11">
    <location>
        <begin position="855"/>
        <end position="865"/>
    </location>
</feature>
<evidence type="ECO:0000256" key="6">
    <source>
        <dbReference type="ARBA" id="ARBA00022691"/>
    </source>
</evidence>
<keyword evidence="14" id="KW-1185">Reference proteome</keyword>
<evidence type="ECO:0000256" key="1">
    <source>
        <dbReference type="ARBA" id="ARBA00004123"/>
    </source>
</evidence>
<dbReference type="GO" id="GO:0140956">
    <property type="term" value="F:histone H3K79 trimethyltransferase activity"/>
    <property type="evidence" value="ECO:0007669"/>
    <property type="project" value="UniProtKB-EC"/>
</dbReference>
<feature type="region of interest" description="Disordered" evidence="11">
    <location>
        <begin position="544"/>
        <end position="602"/>
    </location>
</feature>
<dbReference type="AlphaFoldDB" id="A0AAD9D3J6"/>
<dbReference type="GO" id="GO:0006281">
    <property type="term" value="P:DNA repair"/>
    <property type="evidence" value="ECO:0007669"/>
    <property type="project" value="TreeGrafter"/>
</dbReference>
<protein>
    <recommendedName>
        <fullName evidence="3">Histone-lysine N-methyltransferase, H3 lysine-79 specific</fullName>
        <ecNumber evidence="2">2.1.1.360</ecNumber>
    </recommendedName>
    <alternativeName>
        <fullName evidence="9">Histone H3-K79 methyltransferase</fullName>
    </alternativeName>
</protein>
<evidence type="ECO:0000313" key="14">
    <source>
        <dbReference type="Proteomes" id="UP001224775"/>
    </source>
</evidence>
<keyword evidence="6" id="KW-0949">S-adenosyl-L-methionine</keyword>
<feature type="compositionally biased region" description="Basic residues" evidence="11">
    <location>
        <begin position="458"/>
        <end position="475"/>
    </location>
</feature>
<sequence>MSSPRRRPRKTDVAAPPPAAAKSPAKRKKKTEDNVGRTEGHPLGGAPPSRFHNLKKQNHVITKETPTQTDVAAPPPAAAKSPAKRKKKTEDGPSRKAPRTPPKPSKGSTTTTTTTAAVPPAVDKNARFVTPSISSVVAEEKKSAKKQVAAKSKVRRSLDMGDERPPEASDDDQKQAADNTRKRSKSPFGNKSTIKVPTNVKRVYEIVNKHTGSIGGNGHGGAIYGELTVGSMQKMTNLMIEYTDLSKESRFIDVGCGLGKPNLHVAQYPGVEFSYGIEMEHVRWMLGMANLDQVLKAAQKDIAFEEAKKDGDDGSKIEHRCFFAHGDITEASFFDPFTHVYMFDIGFPPRLFHQLAVMFNNSQSEYLICYHGPKLMIDRYEFNVELLVQTPTSMHGSAEGHQGYIYRRTKKANKRNSCSTSQFETPCDPLFAKAWEVCREGLDAVSKHTSDEVEKHMGSKSKRVTRSASKRRRPRKTDVAAPPPAAAKSPAKRKKKTEDGPSRKAPRTPPKPSKGSTTTTTTTAAVPPAVDKNARFVTPSISSVVAEEKKSAKKQVAAKSKVRRSLDMGDERPPEASDDDQKQAADNTRKRSKSPFGNKSTIKVPTNVKRVYEIVNKHTGSIGGNGHGGAIYGELTVGSMQKMTNLMIEYTDLSKESRFIDVGCGLGKPNLHVAQYPGVEFSYGIEMEHVRWMLGMANLDQVLKAAQKDIAFEEAKKDGDDGSKIEHRCFFAHGDITEASFFDPFTHVYMFDIGFPPRLFHQLAVMFNNSQSEYLICYHGPKLMIDRYEFNVELLVQTPTSMHGSAEGHQGYIYRRTKKANKRNSCSTSQFETPCDPLFAKAWEVCREGLDAVSKHTSDEVEKHMGSKSKRVTRSASKRFSSEEQPPVKKMRYSQVAVAVAAAPSRKRGLPEDEETGLDEQPQVKKSRSNSSAIPPKKRTQFSPLGGRLEQ</sequence>
<dbReference type="SUPFAM" id="SSF53335">
    <property type="entry name" value="S-adenosyl-L-methionine-dependent methyltransferases"/>
    <property type="match status" value="2"/>
</dbReference>
<evidence type="ECO:0000256" key="10">
    <source>
        <dbReference type="ARBA" id="ARBA00047770"/>
    </source>
</evidence>
<dbReference type="Proteomes" id="UP001224775">
    <property type="component" value="Unassembled WGS sequence"/>
</dbReference>
<feature type="region of interest" description="Disordered" evidence="11">
    <location>
        <begin position="855"/>
        <end position="951"/>
    </location>
</feature>
<comment type="catalytic activity">
    <reaction evidence="10">
        <text>L-lysyl(79)-[histone H3] + 3 S-adenosyl-L-methionine = N(6),N(6),N(6)-trimethyl-L-lysyl(79)-[histone H3] + 3 S-adenosyl-L-homocysteine + 3 H(+)</text>
        <dbReference type="Rhea" id="RHEA:60328"/>
        <dbReference type="Rhea" id="RHEA-COMP:15549"/>
        <dbReference type="Rhea" id="RHEA-COMP:15552"/>
        <dbReference type="ChEBI" id="CHEBI:15378"/>
        <dbReference type="ChEBI" id="CHEBI:29969"/>
        <dbReference type="ChEBI" id="CHEBI:57856"/>
        <dbReference type="ChEBI" id="CHEBI:59789"/>
        <dbReference type="ChEBI" id="CHEBI:61961"/>
        <dbReference type="EC" id="2.1.1.360"/>
    </reaction>
</comment>
<proteinExistence type="predicted"/>
<evidence type="ECO:0000256" key="3">
    <source>
        <dbReference type="ARBA" id="ARBA00020987"/>
    </source>
</evidence>
<dbReference type="Gene3D" id="3.40.50.150">
    <property type="entry name" value="Vaccinia Virus protein VP39"/>
    <property type="match status" value="2"/>
</dbReference>
<evidence type="ECO:0000256" key="11">
    <source>
        <dbReference type="SAM" id="MobiDB-lite"/>
    </source>
</evidence>